<accession>A0ACB7IIX5</accession>
<protein>
    <submittedName>
        <fullName evidence="1">Uncharacterized protein</fullName>
    </submittedName>
</protein>
<gene>
    <name evidence="1" type="ORF">CCMSSC00406_0008101</name>
</gene>
<sequence length="257" mass="28833">MASSSFPSAPKSAPFLLPPFSHFSVTKGVWTFSRPFARFGLVPIGGRSTAIKLNDGGLWVLASTPLNEPTKAKLDELGPVKYIVSADAVHYLFLSEFKKAYPDAKLYAPKAAIERCNDKTLKFDGVWGGSDSDGKTFDFENEIQHCYFSGFKNRDVAFFHADSKVMVEADLLFNLPATEQYSKSTSSGYVPSWGQINPWNWMHPKLVWQLGENKEEMKRDAKTVAGWNFEKIIPCHGDVIENDGNKAWREAYKAFLD</sequence>
<keyword evidence="2" id="KW-1185">Reference proteome</keyword>
<reference evidence="1 2" key="1">
    <citation type="journal article" date="2021" name="Appl. Environ. Microbiol.">
        <title>Genetic linkage and physical mapping for an oyster mushroom Pleurotus cornucopiae and QTL analysis for the trait cap color.</title>
        <authorList>
            <person name="Zhang Y."/>
            <person name="Gao W."/>
            <person name="Sonnenberg A."/>
            <person name="Chen Q."/>
            <person name="Zhang J."/>
            <person name="Huang C."/>
        </authorList>
    </citation>
    <scope>NUCLEOTIDE SEQUENCE [LARGE SCALE GENOMIC DNA]</scope>
    <source>
        <strain evidence="1">CCMSSC00406</strain>
    </source>
</reference>
<name>A0ACB7IIX5_PLECO</name>
<comment type="caution">
    <text evidence="1">The sequence shown here is derived from an EMBL/GenBank/DDBJ whole genome shotgun (WGS) entry which is preliminary data.</text>
</comment>
<organism evidence="1 2">
    <name type="scientific">Pleurotus cornucopiae</name>
    <name type="common">Cornucopia mushroom</name>
    <dbReference type="NCBI Taxonomy" id="5321"/>
    <lineage>
        <taxon>Eukaryota</taxon>
        <taxon>Fungi</taxon>
        <taxon>Dikarya</taxon>
        <taxon>Basidiomycota</taxon>
        <taxon>Agaricomycotina</taxon>
        <taxon>Agaricomycetes</taxon>
        <taxon>Agaricomycetidae</taxon>
        <taxon>Agaricales</taxon>
        <taxon>Pleurotineae</taxon>
        <taxon>Pleurotaceae</taxon>
        <taxon>Pleurotus</taxon>
    </lineage>
</organism>
<evidence type="ECO:0000313" key="1">
    <source>
        <dbReference type="EMBL" id="KAG9218162.1"/>
    </source>
</evidence>
<dbReference type="EMBL" id="WQMT02000010">
    <property type="protein sequence ID" value="KAG9218162.1"/>
    <property type="molecule type" value="Genomic_DNA"/>
</dbReference>
<dbReference type="Proteomes" id="UP000824881">
    <property type="component" value="Unassembled WGS sequence"/>
</dbReference>
<proteinExistence type="predicted"/>
<evidence type="ECO:0000313" key="2">
    <source>
        <dbReference type="Proteomes" id="UP000824881"/>
    </source>
</evidence>